<evidence type="ECO:0000256" key="1">
    <source>
        <dbReference type="SAM" id="MobiDB-lite"/>
    </source>
</evidence>
<dbReference type="OrthoDB" id="428734at2759"/>
<feature type="domain" description="Endonuclease/exonuclease/phosphatase" evidence="2">
    <location>
        <begin position="83"/>
        <end position="403"/>
    </location>
</feature>
<dbReference type="SUPFAM" id="SSF56219">
    <property type="entry name" value="DNase I-like"/>
    <property type="match status" value="1"/>
</dbReference>
<protein>
    <recommendedName>
        <fullName evidence="2">Endonuclease/exonuclease/phosphatase domain-containing protein</fullName>
    </recommendedName>
</protein>
<keyword evidence="4" id="KW-1185">Reference proteome</keyword>
<dbReference type="InterPro" id="IPR050410">
    <property type="entry name" value="CCR4/nocturin_mRNA_transcr"/>
</dbReference>
<feature type="region of interest" description="Disordered" evidence="1">
    <location>
        <begin position="1"/>
        <end position="20"/>
    </location>
</feature>
<evidence type="ECO:0000313" key="4">
    <source>
        <dbReference type="Proteomes" id="UP000886653"/>
    </source>
</evidence>
<comment type="caution">
    <text evidence="3">The sequence shown here is derived from an EMBL/GenBank/DDBJ whole genome shotgun (WGS) entry which is preliminary data.</text>
</comment>
<proteinExistence type="predicted"/>
<dbReference type="EMBL" id="MU167235">
    <property type="protein sequence ID" value="KAG0148568.1"/>
    <property type="molecule type" value="Genomic_DNA"/>
</dbReference>
<evidence type="ECO:0000259" key="2">
    <source>
        <dbReference type="Pfam" id="PF03372"/>
    </source>
</evidence>
<dbReference type="InterPro" id="IPR036691">
    <property type="entry name" value="Endo/exonu/phosph_ase_sf"/>
</dbReference>
<dbReference type="Proteomes" id="UP000886653">
    <property type="component" value="Unassembled WGS sequence"/>
</dbReference>
<gene>
    <name evidence="3" type="ORF">CROQUDRAFT_714425</name>
</gene>
<dbReference type="PANTHER" id="PTHR12121:SF100">
    <property type="entry name" value="POLY(A)-SPECIFIC RIBONUCLEASE"/>
    <property type="match status" value="1"/>
</dbReference>
<organism evidence="3 4">
    <name type="scientific">Cronartium quercuum f. sp. fusiforme G11</name>
    <dbReference type="NCBI Taxonomy" id="708437"/>
    <lineage>
        <taxon>Eukaryota</taxon>
        <taxon>Fungi</taxon>
        <taxon>Dikarya</taxon>
        <taxon>Basidiomycota</taxon>
        <taxon>Pucciniomycotina</taxon>
        <taxon>Pucciniomycetes</taxon>
        <taxon>Pucciniales</taxon>
        <taxon>Coleosporiaceae</taxon>
        <taxon>Cronartium</taxon>
    </lineage>
</organism>
<dbReference type="Gene3D" id="3.60.10.10">
    <property type="entry name" value="Endonuclease/exonuclease/phosphatase"/>
    <property type="match status" value="1"/>
</dbReference>
<name>A0A9P6TFA2_9BASI</name>
<sequence length="418" mass="47523">MKEQKKMESAIEYANEEDKHGIESRSFGKVFTQRSEKVDQNTSPQWIPPSERKWLTVVPPGELPRTAGSKVEGVAVQETFKLISYNILHNRFVASAQYWHSPASTLDWDYRKTLILRELLQYEAEVICLQEVGTDAYEFFERSLGMIGYTGKLYLKSRARAKRKGAQKRVNADGCAIFFKLSIFELIEYHSVDFCDQSVVSDPIIAELARSRMVSRDNIALTAVLKHKCTGARQLVTNVHIHWDPLAIDVRIAQTAILTRKLKELSERVKDHHLDTHTPSRDAAPQYSDPSIIVCGDFNSRPDSGVYHYLSSGALDSDHNDYTSHKYWPFTASNIQHTLKLQSAYSHRGELRFTTYKSDYQATIDYIFYSPNSLAVTGVLGAVDRRDYANAIGFPNAQFPSDHVPILAEFQLKPAHLE</sequence>
<dbReference type="GO" id="GO:0000175">
    <property type="term" value="F:3'-5'-RNA exonuclease activity"/>
    <property type="evidence" value="ECO:0007669"/>
    <property type="project" value="TreeGrafter"/>
</dbReference>
<reference evidence="3" key="1">
    <citation type="submission" date="2013-11" db="EMBL/GenBank/DDBJ databases">
        <title>Genome sequence of the fusiform rust pathogen reveals effectors for host alternation and coevolution with pine.</title>
        <authorList>
            <consortium name="DOE Joint Genome Institute"/>
            <person name="Smith K."/>
            <person name="Pendleton A."/>
            <person name="Kubisiak T."/>
            <person name="Anderson C."/>
            <person name="Salamov A."/>
            <person name="Aerts A."/>
            <person name="Riley R."/>
            <person name="Clum A."/>
            <person name="Lindquist E."/>
            <person name="Ence D."/>
            <person name="Campbell M."/>
            <person name="Kronenberg Z."/>
            <person name="Feau N."/>
            <person name="Dhillon B."/>
            <person name="Hamelin R."/>
            <person name="Burleigh J."/>
            <person name="Smith J."/>
            <person name="Yandell M."/>
            <person name="Nelson C."/>
            <person name="Grigoriev I."/>
            <person name="Davis J."/>
        </authorList>
    </citation>
    <scope>NUCLEOTIDE SEQUENCE</scope>
    <source>
        <strain evidence="3">G11</strain>
    </source>
</reference>
<accession>A0A9P6TFA2</accession>
<evidence type="ECO:0000313" key="3">
    <source>
        <dbReference type="EMBL" id="KAG0148568.1"/>
    </source>
</evidence>
<dbReference type="InterPro" id="IPR005135">
    <property type="entry name" value="Endo/exonuclease/phosphatase"/>
</dbReference>
<dbReference type="PANTHER" id="PTHR12121">
    <property type="entry name" value="CARBON CATABOLITE REPRESSOR PROTEIN 4"/>
    <property type="match status" value="1"/>
</dbReference>
<dbReference type="AlphaFoldDB" id="A0A9P6TFA2"/>
<dbReference type="Pfam" id="PF03372">
    <property type="entry name" value="Exo_endo_phos"/>
    <property type="match status" value="1"/>
</dbReference>